<organism evidence="1 2">
    <name type="scientific">Paenibacillus dendritiformis C454</name>
    <dbReference type="NCBI Taxonomy" id="1131935"/>
    <lineage>
        <taxon>Bacteria</taxon>
        <taxon>Bacillati</taxon>
        <taxon>Bacillota</taxon>
        <taxon>Bacilli</taxon>
        <taxon>Bacillales</taxon>
        <taxon>Paenibacillaceae</taxon>
        <taxon>Paenibacillus</taxon>
    </lineage>
</organism>
<evidence type="ECO:0000313" key="1">
    <source>
        <dbReference type="EMBL" id="EHQ61603.1"/>
    </source>
</evidence>
<sequence>MSHGCKKIAGEEFCPSKAVFDPPQYIFNKTYHPQQVDVVHPIEVINQHFCLPVFKHVFPVKEKDVFCSSARKRRRARR</sequence>
<accession>H3SH69</accession>
<comment type="caution">
    <text evidence="1">The sequence shown here is derived from an EMBL/GenBank/DDBJ whole genome shotgun (WGS) entry which is preliminary data.</text>
</comment>
<dbReference type="Proteomes" id="UP000003900">
    <property type="component" value="Unassembled WGS sequence"/>
</dbReference>
<keyword evidence="2" id="KW-1185">Reference proteome</keyword>
<proteinExistence type="predicted"/>
<name>H3SH69_9BACL</name>
<dbReference type="AlphaFoldDB" id="H3SH69"/>
<dbReference type="STRING" id="1131935.PDENDC454_14382"/>
<evidence type="ECO:0000313" key="2">
    <source>
        <dbReference type="Proteomes" id="UP000003900"/>
    </source>
</evidence>
<reference evidence="1 2" key="1">
    <citation type="journal article" date="2012" name="J. Bacteriol.">
        <title>Genome Sequence of the Pattern-Forming Social Bacterium Paenibacillus dendritiformis C454 Chiral Morphotype.</title>
        <authorList>
            <person name="Sirota-Madi A."/>
            <person name="Olender T."/>
            <person name="Helman Y."/>
            <person name="Brainis I."/>
            <person name="Finkelshtein A."/>
            <person name="Roth D."/>
            <person name="Hagai E."/>
            <person name="Leshkowitz D."/>
            <person name="Brodsky L."/>
            <person name="Galatenko V."/>
            <person name="Nikolaev V."/>
            <person name="Gutnick D.L."/>
            <person name="Lancet D."/>
            <person name="Ben-Jacob E."/>
        </authorList>
    </citation>
    <scope>NUCLEOTIDE SEQUENCE [LARGE SCALE GENOMIC DNA]</scope>
    <source>
        <strain evidence="1 2">C454</strain>
    </source>
</reference>
<dbReference type="PATRIC" id="fig|1131935.3.peg.2985"/>
<dbReference type="RefSeq" id="WP_006677379.1">
    <property type="nucleotide sequence ID" value="NZ_AHKH01000034.1"/>
</dbReference>
<dbReference type="OrthoDB" id="2679273at2"/>
<protein>
    <submittedName>
        <fullName evidence="1">Uncharacterized protein</fullName>
    </submittedName>
</protein>
<gene>
    <name evidence="1" type="ORF">PDENDC454_14382</name>
</gene>
<dbReference type="EMBL" id="AHKH01000034">
    <property type="protein sequence ID" value="EHQ61603.1"/>
    <property type="molecule type" value="Genomic_DNA"/>
</dbReference>